<dbReference type="SMART" id="SM00829">
    <property type="entry name" value="PKS_ER"/>
    <property type="match status" value="1"/>
</dbReference>
<gene>
    <name evidence="4" type="primary">Aste57867_20278</name>
    <name evidence="3" type="ORF">As57867_020212</name>
    <name evidence="4" type="ORF">ASTE57867_20278</name>
</gene>
<dbReference type="GO" id="GO:0016491">
    <property type="term" value="F:oxidoreductase activity"/>
    <property type="evidence" value="ECO:0007669"/>
    <property type="project" value="UniProtKB-KW"/>
</dbReference>
<dbReference type="InterPro" id="IPR013154">
    <property type="entry name" value="ADH-like_N"/>
</dbReference>
<dbReference type="InterPro" id="IPR020843">
    <property type="entry name" value="ER"/>
</dbReference>
<dbReference type="Pfam" id="PF08240">
    <property type="entry name" value="ADH_N"/>
    <property type="match status" value="1"/>
</dbReference>
<dbReference type="Proteomes" id="UP000332933">
    <property type="component" value="Unassembled WGS sequence"/>
</dbReference>
<dbReference type="InterPro" id="IPR036291">
    <property type="entry name" value="NAD(P)-bd_dom_sf"/>
</dbReference>
<name>A0A485LG51_9STRA</name>
<dbReference type="AlphaFoldDB" id="A0A485LG51"/>
<evidence type="ECO:0000256" key="1">
    <source>
        <dbReference type="ARBA" id="ARBA00023002"/>
    </source>
</evidence>
<accession>A0A485LG51</accession>
<dbReference type="SUPFAM" id="SSF51735">
    <property type="entry name" value="NAD(P)-binding Rossmann-fold domains"/>
    <property type="match status" value="1"/>
</dbReference>
<dbReference type="PROSITE" id="PS01162">
    <property type="entry name" value="QOR_ZETA_CRYSTAL"/>
    <property type="match status" value="1"/>
</dbReference>
<proteinExistence type="predicted"/>
<reference evidence="3" key="2">
    <citation type="submission" date="2019-06" db="EMBL/GenBank/DDBJ databases">
        <title>Genomics analysis of Aphanomyces spp. identifies a new class of oomycete effector associated with host adaptation.</title>
        <authorList>
            <person name="Gaulin E."/>
        </authorList>
    </citation>
    <scope>NUCLEOTIDE SEQUENCE</scope>
    <source>
        <strain evidence="3">CBS 578.67</strain>
    </source>
</reference>
<dbReference type="InterPro" id="IPR011032">
    <property type="entry name" value="GroES-like_sf"/>
</dbReference>
<dbReference type="CDD" id="cd08267">
    <property type="entry name" value="MDR1"/>
    <property type="match status" value="1"/>
</dbReference>
<dbReference type="InterPro" id="IPR002364">
    <property type="entry name" value="Quin_OxRdtase/zeta-crystal_CS"/>
</dbReference>
<dbReference type="PANTHER" id="PTHR11695">
    <property type="entry name" value="ALCOHOL DEHYDROGENASE RELATED"/>
    <property type="match status" value="1"/>
</dbReference>
<dbReference type="Pfam" id="PF13602">
    <property type="entry name" value="ADH_zinc_N_2"/>
    <property type="match status" value="1"/>
</dbReference>
<feature type="domain" description="Enoyl reductase (ER)" evidence="2">
    <location>
        <begin position="36"/>
        <end position="331"/>
    </location>
</feature>
<dbReference type="Gene3D" id="3.90.180.10">
    <property type="entry name" value="Medium-chain alcohol dehydrogenases, catalytic domain"/>
    <property type="match status" value="1"/>
</dbReference>
<keyword evidence="1" id="KW-0560">Oxidoreductase</keyword>
<evidence type="ECO:0000313" key="4">
    <source>
        <dbReference type="EMBL" id="VFT96968.1"/>
    </source>
</evidence>
<dbReference type="Gene3D" id="3.40.50.720">
    <property type="entry name" value="NAD(P)-binding Rossmann-like Domain"/>
    <property type="match status" value="1"/>
</dbReference>
<evidence type="ECO:0000259" key="2">
    <source>
        <dbReference type="SMART" id="SM00829"/>
    </source>
</evidence>
<dbReference type="SUPFAM" id="SSF50129">
    <property type="entry name" value="GroES-like"/>
    <property type="match status" value="1"/>
</dbReference>
<keyword evidence="5" id="KW-1185">Reference proteome</keyword>
<dbReference type="EMBL" id="CAADRA010006792">
    <property type="protein sequence ID" value="VFT96968.1"/>
    <property type="molecule type" value="Genomic_DNA"/>
</dbReference>
<protein>
    <submittedName>
        <fullName evidence="4">Aste57867_20278 protein</fullName>
    </submittedName>
</protein>
<dbReference type="EMBL" id="VJMH01006769">
    <property type="protein sequence ID" value="KAF0688076.1"/>
    <property type="molecule type" value="Genomic_DNA"/>
</dbReference>
<organism evidence="4 5">
    <name type="scientific">Aphanomyces stellatus</name>
    <dbReference type="NCBI Taxonomy" id="120398"/>
    <lineage>
        <taxon>Eukaryota</taxon>
        <taxon>Sar</taxon>
        <taxon>Stramenopiles</taxon>
        <taxon>Oomycota</taxon>
        <taxon>Saprolegniomycetes</taxon>
        <taxon>Saprolegniales</taxon>
        <taxon>Verrucalvaceae</taxon>
        <taxon>Aphanomyces</taxon>
    </lineage>
</organism>
<dbReference type="InterPro" id="IPR050700">
    <property type="entry name" value="YIM1/Zinc_Alcohol_DH_Fams"/>
</dbReference>
<dbReference type="OrthoDB" id="201656at2759"/>
<dbReference type="PANTHER" id="PTHR11695:SF294">
    <property type="entry name" value="RETICULON-4-INTERACTING PROTEIN 1, MITOCHONDRIAL"/>
    <property type="match status" value="1"/>
</dbReference>
<evidence type="ECO:0000313" key="3">
    <source>
        <dbReference type="EMBL" id="KAF0688076.1"/>
    </source>
</evidence>
<sequence length="340" mass="36213">MLKSSKICTSAHSSFFILYPSFSMPYVHYHSFKPSGRHYCHAPAKAVLQATDSLVIQVHAAAINHVDYKHRQWFGVVGVDVAGVVTQVSPDVTAFGVGDRVFGTTAGALADHAVCKASEMAALPATLTFVHGAALPIAYLAAYQALTNYGFAAGMRVLVIGASGGCGSAAVQLAKALGAVEVVGVCSQKNQEFVKSLGADNVLDYETQPLTADGRYERYFDFVLDTATGNGDTNYLEPAKAVLKDPAMHHVTLNDPTPSQWLRRLTGVPRPEAAALLVTQHNKRDLDAIVELLDRTKQVPAIDSIVPFTEAGVEAAFAKLQSRRARGRVVIDVSGAGAHP</sequence>
<evidence type="ECO:0000313" key="5">
    <source>
        <dbReference type="Proteomes" id="UP000332933"/>
    </source>
</evidence>
<reference evidence="4 5" key="1">
    <citation type="submission" date="2019-03" db="EMBL/GenBank/DDBJ databases">
        <authorList>
            <person name="Gaulin E."/>
            <person name="Dumas B."/>
        </authorList>
    </citation>
    <scope>NUCLEOTIDE SEQUENCE [LARGE SCALE GENOMIC DNA]</scope>
    <source>
        <strain evidence="4">CBS 568.67</strain>
    </source>
</reference>
<dbReference type="GO" id="GO:0008270">
    <property type="term" value="F:zinc ion binding"/>
    <property type="evidence" value="ECO:0007669"/>
    <property type="project" value="InterPro"/>
</dbReference>